<protein>
    <recommendedName>
        <fullName evidence="5">HEAT repeat domain-containing protein</fullName>
    </recommendedName>
</protein>
<accession>A0A8S2ZT85</accession>
<gene>
    <name evidence="2" type="ORF">BYL167_LOCUS42182</name>
    <name evidence="1" type="ORF">GIL414_LOCUS37669</name>
    <name evidence="3" type="ORF">GIL414_LOCUS50187</name>
</gene>
<organism evidence="2 4">
    <name type="scientific">Rotaria magnacalcarata</name>
    <dbReference type="NCBI Taxonomy" id="392030"/>
    <lineage>
        <taxon>Eukaryota</taxon>
        <taxon>Metazoa</taxon>
        <taxon>Spiralia</taxon>
        <taxon>Gnathifera</taxon>
        <taxon>Rotifera</taxon>
        <taxon>Eurotatoria</taxon>
        <taxon>Bdelloidea</taxon>
        <taxon>Philodinida</taxon>
        <taxon>Philodinidae</taxon>
        <taxon>Rotaria</taxon>
    </lineage>
</organism>
<dbReference type="Proteomes" id="UP000681967">
    <property type="component" value="Unassembled WGS sequence"/>
</dbReference>
<dbReference type="EMBL" id="CAJOBH010108911">
    <property type="protein sequence ID" value="CAF4651326.1"/>
    <property type="molecule type" value="Genomic_DNA"/>
</dbReference>
<feature type="non-terminal residue" evidence="2">
    <location>
        <position position="1"/>
    </location>
</feature>
<feature type="non-terminal residue" evidence="2">
    <location>
        <position position="61"/>
    </location>
</feature>
<sequence length="61" mass="6858">AIRNLLIDRIEFDPIEKVRYSAVEALGLYGMTNPKCRSVLLWAVRYDKSPLVRAAAPNALV</sequence>
<evidence type="ECO:0000313" key="1">
    <source>
        <dbReference type="EMBL" id="CAF4571070.1"/>
    </source>
</evidence>
<dbReference type="InterPro" id="IPR016024">
    <property type="entry name" value="ARM-type_fold"/>
</dbReference>
<proteinExistence type="predicted"/>
<evidence type="ECO:0000313" key="4">
    <source>
        <dbReference type="Proteomes" id="UP000681967"/>
    </source>
</evidence>
<reference evidence="2" key="1">
    <citation type="submission" date="2021-02" db="EMBL/GenBank/DDBJ databases">
        <authorList>
            <person name="Nowell W R."/>
        </authorList>
    </citation>
    <scope>NUCLEOTIDE SEQUENCE</scope>
</reference>
<dbReference type="Proteomes" id="UP000681720">
    <property type="component" value="Unassembled WGS sequence"/>
</dbReference>
<evidence type="ECO:0000313" key="2">
    <source>
        <dbReference type="EMBL" id="CAF4651326.1"/>
    </source>
</evidence>
<evidence type="ECO:0000313" key="3">
    <source>
        <dbReference type="EMBL" id="CAF4867067.1"/>
    </source>
</evidence>
<dbReference type="EMBL" id="CAJOBJ010097405">
    <property type="protein sequence ID" value="CAF4571070.1"/>
    <property type="molecule type" value="Genomic_DNA"/>
</dbReference>
<dbReference type="EMBL" id="CAJOBJ010166653">
    <property type="protein sequence ID" value="CAF4867067.1"/>
    <property type="molecule type" value="Genomic_DNA"/>
</dbReference>
<dbReference type="SUPFAM" id="SSF48371">
    <property type="entry name" value="ARM repeat"/>
    <property type="match status" value="1"/>
</dbReference>
<dbReference type="Gene3D" id="1.25.10.10">
    <property type="entry name" value="Leucine-rich Repeat Variant"/>
    <property type="match status" value="1"/>
</dbReference>
<name>A0A8S2ZT85_9BILA</name>
<evidence type="ECO:0008006" key="5">
    <source>
        <dbReference type="Google" id="ProtNLM"/>
    </source>
</evidence>
<dbReference type="InterPro" id="IPR011989">
    <property type="entry name" value="ARM-like"/>
</dbReference>
<comment type="caution">
    <text evidence="2">The sequence shown here is derived from an EMBL/GenBank/DDBJ whole genome shotgun (WGS) entry which is preliminary data.</text>
</comment>
<dbReference type="AlphaFoldDB" id="A0A8S2ZT85"/>
<dbReference type="Pfam" id="PF13646">
    <property type="entry name" value="HEAT_2"/>
    <property type="match status" value="1"/>
</dbReference>